<proteinExistence type="predicted"/>
<protein>
    <submittedName>
        <fullName evidence="1">Uncharacterized protein</fullName>
    </submittedName>
</protein>
<accession>A0A7L9QD16</accession>
<dbReference type="EMBL" id="MW000467">
    <property type="protein sequence ID" value="QOL00377.1"/>
    <property type="molecule type" value="Genomic_DNA"/>
</dbReference>
<organism evidence="1">
    <name type="scientific">uncultured organism</name>
    <dbReference type="NCBI Taxonomy" id="155900"/>
    <lineage>
        <taxon>unclassified sequences</taxon>
        <taxon>environmental samples</taxon>
    </lineage>
</organism>
<sequence>MLACVWSLGYLAEFDGLFGSAVDSAAPVIGGGHELVGDVDQIRHLAAVFARAALDEDRPRRVHVGEVGFDQAVDHGGVIGPRCVGALGPRDA</sequence>
<dbReference type="AlphaFoldDB" id="A0A7L9QD16"/>
<reference evidence="1" key="1">
    <citation type="submission" date="2020-09" db="EMBL/GenBank/DDBJ databases">
        <title>A new high-throughput screening method to detect antimicrobial volatiles from metagenomic clone libraries.</title>
        <authorList>
            <person name="Stocker F."/>
            <person name="Obermeier M."/>
            <person name="Resch K."/>
            <person name="Berg G."/>
            <person name="Mueller Bogota C.A."/>
        </authorList>
    </citation>
    <scope>NUCLEOTIDE SEQUENCE</scope>
</reference>
<evidence type="ECO:0000313" key="1">
    <source>
        <dbReference type="EMBL" id="QOL00377.1"/>
    </source>
</evidence>
<name>A0A7L9QD16_9ZZZZ</name>